<keyword evidence="5" id="KW-1185">Reference proteome</keyword>
<dbReference type="PROSITE" id="PS51186">
    <property type="entry name" value="GNAT"/>
    <property type="match status" value="1"/>
</dbReference>
<feature type="domain" description="N-acetyltransferase" evidence="3">
    <location>
        <begin position="6"/>
        <end position="173"/>
    </location>
</feature>
<accession>A0ABU3LSC2</accession>
<dbReference type="InterPro" id="IPR016181">
    <property type="entry name" value="Acyl_CoA_acyltransferase"/>
</dbReference>
<keyword evidence="1" id="KW-0808">Transferase</keyword>
<evidence type="ECO:0000313" key="4">
    <source>
        <dbReference type="EMBL" id="MDT7842127.1"/>
    </source>
</evidence>
<evidence type="ECO:0000313" key="5">
    <source>
        <dbReference type="Proteomes" id="UP001257948"/>
    </source>
</evidence>
<dbReference type="EMBL" id="JAVTLL010000009">
    <property type="protein sequence ID" value="MDT7842127.1"/>
    <property type="molecule type" value="Genomic_DNA"/>
</dbReference>
<organism evidence="4 5">
    <name type="scientific">Streptomyces justiciae</name>
    <dbReference type="NCBI Taxonomy" id="2780140"/>
    <lineage>
        <taxon>Bacteria</taxon>
        <taxon>Bacillati</taxon>
        <taxon>Actinomycetota</taxon>
        <taxon>Actinomycetes</taxon>
        <taxon>Kitasatosporales</taxon>
        <taxon>Streptomycetaceae</taxon>
        <taxon>Streptomyces</taxon>
    </lineage>
</organism>
<dbReference type="SUPFAM" id="SSF55729">
    <property type="entry name" value="Acyl-CoA N-acyltransferases (Nat)"/>
    <property type="match status" value="1"/>
</dbReference>
<keyword evidence="2" id="KW-0012">Acyltransferase</keyword>
<evidence type="ECO:0000259" key="3">
    <source>
        <dbReference type="PROSITE" id="PS51186"/>
    </source>
</evidence>
<name>A0ABU3LSC2_9ACTN</name>
<dbReference type="InterPro" id="IPR000182">
    <property type="entry name" value="GNAT_dom"/>
</dbReference>
<proteinExistence type="predicted"/>
<dbReference type="RefSeq" id="WP_314201448.1">
    <property type="nucleotide sequence ID" value="NZ_JAVTLL010000009.1"/>
</dbReference>
<dbReference type="PANTHER" id="PTHR43877">
    <property type="entry name" value="AMINOALKYLPHOSPHONATE N-ACETYLTRANSFERASE-RELATED-RELATED"/>
    <property type="match status" value="1"/>
</dbReference>
<reference evidence="5" key="1">
    <citation type="submission" date="2023-07" db="EMBL/GenBank/DDBJ databases">
        <title>Draft genome sequence of the endophytic actinobacterium Streptomyces justiciae WPN32, a potential antibiotic producer.</title>
        <authorList>
            <person name="Yasawong M."/>
            <person name="Pana W."/>
            <person name="Ganta P."/>
            <person name="Santapan N."/>
            <person name="Songngamsuk T."/>
            <person name="Phatcharaharikarn M."/>
            <person name="Kerdtoob S."/>
            <person name="Nantapong N."/>
        </authorList>
    </citation>
    <scope>NUCLEOTIDE SEQUENCE [LARGE SCALE GENOMIC DNA]</scope>
    <source>
        <strain evidence="5">WPN32</strain>
    </source>
</reference>
<dbReference type="Gene3D" id="3.40.630.30">
    <property type="match status" value="1"/>
</dbReference>
<dbReference type="Proteomes" id="UP001257948">
    <property type="component" value="Unassembled WGS sequence"/>
</dbReference>
<gene>
    <name evidence="4" type="ORF">RQC66_15415</name>
</gene>
<comment type="caution">
    <text evidence="4">The sequence shown here is derived from an EMBL/GenBank/DDBJ whole genome shotgun (WGS) entry which is preliminary data.</text>
</comment>
<dbReference type="InterPro" id="IPR050832">
    <property type="entry name" value="Bact_Acetyltransf"/>
</dbReference>
<protein>
    <submittedName>
        <fullName evidence="4">GNAT family N-acetyltransferase</fullName>
    </submittedName>
</protein>
<dbReference type="CDD" id="cd04301">
    <property type="entry name" value="NAT_SF"/>
    <property type="match status" value="1"/>
</dbReference>
<evidence type="ECO:0000256" key="2">
    <source>
        <dbReference type="ARBA" id="ARBA00023315"/>
    </source>
</evidence>
<sequence length="178" mass="19428">MTDFRTSLRVARLADVDGITDLHTAARTAYYQAGGVTDAELTSPEALADRRASWARAVGSDDRTVLCAERDGEIVGILSMGPPYDADVDPAMAGQLYQIHVRPGLWGHGIGGRLHAAFVRFLREEALSVGVLEAWDRNSRAQGFYARHGWRPDGRDRPGPGGGRYVRMRLAVGALERP</sequence>
<dbReference type="Pfam" id="PF00583">
    <property type="entry name" value="Acetyltransf_1"/>
    <property type="match status" value="1"/>
</dbReference>
<evidence type="ECO:0000256" key="1">
    <source>
        <dbReference type="ARBA" id="ARBA00022679"/>
    </source>
</evidence>